<evidence type="ECO:0000313" key="1">
    <source>
        <dbReference type="EMBL" id="MFC6659327.1"/>
    </source>
</evidence>
<gene>
    <name evidence="1" type="ORF">ACFP90_02315</name>
</gene>
<evidence type="ECO:0000313" key="2">
    <source>
        <dbReference type="Proteomes" id="UP001596317"/>
    </source>
</evidence>
<comment type="caution">
    <text evidence="1">The sequence shown here is derived from an EMBL/GenBank/DDBJ whole genome shotgun (WGS) entry which is preliminary data.</text>
</comment>
<dbReference type="EMBL" id="JBHSWB010000001">
    <property type="protein sequence ID" value="MFC6659327.1"/>
    <property type="molecule type" value="Genomic_DNA"/>
</dbReference>
<organism evidence="1 2">
    <name type="scientific">Deinococcus multiflagellatus</name>
    <dbReference type="NCBI Taxonomy" id="1656887"/>
    <lineage>
        <taxon>Bacteria</taxon>
        <taxon>Thermotogati</taxon>
        <taxon>Deinococcota</taxon>
        <taxon>Deinococci</taxon>
        <taxon>Deinococcales</taxon>
        <taxon>Deinococcaceae</taxon>
        <taxon>Deinococcus</taxon>
    </lineage>
</organism>
<proteinExistence type="predicted"/>
<name>A0ABW1ZG54_9DEIO</name>
<accession>A0ABW1ZG54</accession>
<sequence length="58" mass="6625">MSELSPRQMTPGLHYAWVRDLRPLDNRQREAFLASLAMHYGQSAADKIRRDVNRGVAA</sequence>
<keyword evidence="2" id="KW-1185">Reference proteome</keyword>
<dbReference type="RefSeq" id="WP_224604486.1">
    <property type="nucleotide sequence ID" value="NZ_JAIQXV010000001.1"/>
</dbReference>
<evidence type="ECO:0008006" key="3">
    <source>
        <dbReference type="Google" id="ProtNLM"/>
    </source>
</evidence>
<protein>
    <recommendedName>
        <fullName evidence="3">Transposase</fullName>
    </recommendedName>
</protein>
<reference evidence="2" key="1">
    <citation type="journal article" date="2019" name="Int. J. Syst. Evol. Microbiol.">
        <title>The Global Catalogue of Microorganisms (GCM) 10K type strain sequencing project: providing services to taxonomists for standard genome sequencing and annotation.</title>
        <authorList>
            <consortium name="The Broad Institute Genomics Platform"/>
            <consortium name="The Broad Institute Genome Sequencing Center for Infectious Disease"/>
            <person name="Wu L."/>
            <person name="Ma J."/>
        </authorList>
    </citation>
    <scope>NUCLEOTIDE SEQUENCE [LARGE SCALE GENOMIC DNA]</scope>
    <source>
        <strain evidence="2">CCUG 63830</strain>
    </source>
</reference>
<dbReference type="Proteomes" id="UP001596317">
    <property type="component" value="Unassembled WGS sequence"/>
</dbReference>